<dbReference type="PANTHER" id="PTHR12489">
    <property type="entry name" value="LIPOMA HMGIC FUSION PARTNER-LIKE PROTEIN"/>
    <property type="match status" value="1"/>
</dbReference>
<reference evidence="7" key="1">
    <citation type="submission" date="2022-10" db="EMBL/GenBank/DDBJ databases">
        <title>Genome assembly of Pristionchus species.</title>
        <authorList>
            <person name="Yoshida K."/>
            <person name="Sommer R.J."/>
        </authorList>
    </citation>
    <scope>NUCLEOTIDE SEQUENCE [LARGE SCALE GENOMIC DNA]</scope>
    <source>
        <strain evidence="7">RS5460</strain>
    </source>
</reference>
<comment type="subcellular location">
    <subcellularLocation>
        <location evidence="1">Membrane</location>
        <topology evidence="1">Multi-pass membrane protein</topology>
    </subcellularLocation>
</comment>
<feature type="transmembrane region" description="Helical" evidence="5">
    <location>
        <begin position="163"/>
        <end position="188"/>
    </location>
</feature>
<dbReference type="PANTHER" id="PTHR12489:SF1">
    <property type="entry name" value="LP10272P"/>
    <property type="match status" value="1"/>
</dbReference>
<proteinExistence type="predicted"/>
<sequence>MPASSTATSTTPFFELYDYSRHWRILAGLWALFGIGTAILQCVVLVHPAWISSSNGAVLFGLYDVCYTAPCDFAPWQIRSISTSFDAAAIAILASTTISLMGVFVVLLLFVVGDTHVFNVVGWMHLFSFLCELTGIFIFPYAWSSPKMAEICASDSFAIGSCMLRWPYLLAVALAADHLSLALLGMMLSCRKPPKRNKFPMHTFEYVHHLPPPAHCQPELYFTNGGTMKL</sequence>
<keyword evidence="2 5" id="KW-0812">Transmembrane</keyword>
<gene>
    <name evidence="6" type="ORF">PMAYCL1PPCAC_15672</name>
</gene>
<keyword evidence="3 5" id="KW-1133">Transmembrane helix</keyword>
<dbReference type="GO" id="GO:0005886">
    <property type="term" value="C:plasma membrane"/>
    <property type="evidence" value="ECO:0007669"/>
    <property type="project" value="TreeGrafter"/>
</dbReference>
<dbReference type="GO" id="GO:0007605">
    <property type="term" value="P:sensory perception of sound"/>
    <property type="evidence" value="ECO:0007669"/>
    <property type="project" value="TreeGrafter"/>
</dbReference>
<dbReference type="Proteomes" id="UP001328107">
    <property type="component" value="Unassembled WGS sequence"/>
</dbReference>
<comment type="caution">
    <text evidence="6">The sequence shown here is derived from an EMBL/GenBank/DDBJ whole genome shotgun (WGS) entry which is preliminary data.</text>
</comment>
<evidence type="ECO:0000256" key="1">
    <source>
        <dbReference type="ARBA" id="ARBA00004141"/>
    </source>
</evidence>
<keyword evidence="7" id="KW-1185">Reference proteome</keyword>
<evidence type="ECO:0000313" key="6">
    <source>
        <dbReference type="EMBL" id="GMR45477.1"/>
    </source>
</evidence>
<feature type="transmembrane region" description="Helical" evidence="5">
    <location>
        <begin position="123"/>
        <end position="143"/>
    </location>
</feature>
<protein>
    <submittedName>
        <fullName evidence="6">Uncharacterized protein</fullName>
    </submittedName>
</protein>
<evidence type="ECO:0000256" key="5">
    <source>
        <dbReference type="SAM" id="Phobius"/>
    </source>
</evidence>
<name>A0AAN5HYD2_9BILA</name>
<evidence type="ECO:0000256" key="3">
    <source>
        <dbReference type="ARBA" id="ARBA00022989"/>
    </source>
</evidence>
<feature type="transmembrane region" description="Helical" evidence="5">
    <location>
        <begin position="29"/>
        <end position="51"/>
    </location>
</feature>
<evidence type="ECO:0000313" key="7">
    <source>
        <dbReference type="Proteomes" id="UP001328107"/>
    </source>
</evidence>
<organism evidence="6 7">
    <name type="scientific">Pristionchus mayeri</name>
    <dbReference type="NCBI Taxonomy" id="1317129"/>
    <lineage>
        <taxon>Eukaryota</taxon>
        <taxon>Metazoa</taxon>
        <taxon>Ecdysozoa</taxon>
        <taxon>Nematoda</taxon>
        <taxon>Chromadorea</taxon>
        <taxon>Rhabditida</taxon>
        <taxon>Rhabditina</taxon>
        <taxon>Diplogasteromorpha</taxon>
        <taxon>Diplogasteroidea</taxon>
        <taxon>Neodiplogasteridae</taxon>
        <taxon>Pristionchus</taxon>
    </lineage>
</organism>
<dbReference type="Pfam" id="PF10242">
    <property type="entry name" value="L_HMGIC_fpl"/>
    <property type="match status" value="1"/>
</dbReference>
<feature type="transmembrane region" description="Helical" evidence="5">
    <location>
        <begin position="87"/>
        <end position="111"/>
    </location>
</feature>
<dbReference type="InterPro" id="IPR019372">
    <property type="entry name" value="LHFPL"/>
</dbReference>
<dbReference type="AlphaFoldDB" id="A0AAN5HYD2"/>
<keyword evidence="4 5" id="KW-0472">Membrane</keyword>
<evidence type="ECO:0000256" key="4">
    <source>
        <dbReference type="ARBA" id="ARBA00023136"/>
    </source>
</evidence>
<evidence type="ECO:0000256" key="2">
    <source>
        <dbReference type="ARBA" id="ARBA00022692"/>
    </source>
</evidence>
<accession>A0AAN5HYD2</accession>
<dbReference type="EMBL" id="BTRK01000004">
    <property type="protein sequence ID" value="GMR45477.1"/>
    <property type="molecule type" value="Genomic_DNA"/>
</dbReference>